<dbReference type="InterPro" id="IPR002881">
    <property type="entry name" value="DUF58"/>
</dbReference>
<dbReference type="Pfam" id="PF24346">
    <property type="entry name" value="DUF7507"/>
    <property type="match status" value="1"/>
</dbReference>
<keyword evidence="6" id="KW-1185">Reference proteome</keyword>
<dbReference type="InterPro" id="IPR055354">
    <property type="entry name" value="DUF7507"/>
</dbReference>
<dbReference type="Pfam" id="PF01882">
    <property type="entry name" value="DUF58"/>
    <property type="match status" value="1"/>
</dbReference>
<dbReference type="EMBL" id="QQST01000001">
    <property type="protein sequence ID" value="RDI71738.1"/>
    <property type="molecule type" value="Genomic_DNA"/>
</dbReference>
<evidence type="ECO:0000313" key="6">
    <source>
        <dbReference type="Proteomes" id="UP000255421"/>
    </source>
</evidence>
<feature type="domain" description="DUF7507" evidence="2">
    <location>
        <begin position="52"/>
        <end position="128"/>
    </location>
</feature>
<evidence type="ECO:0000313" key="3">
    <source>
        <dbReference type="EMBL" id="RDI71738.1"/>
    </source>
</evidence>
<evidence type="ECO:0000259" key="1">
    <source>
        <dbReference type="Pfam" id="PF01882"/>
    </source>
</evidence>
<reference evidence="5" key="2">
    <citation type="submission" date="2016-10" db="EMBL/GenBank/DDBJ databases">
        <authorList>
            <person name="Varghese N."/>
            <person name="Submissions S."/>
        </authorList>
    </citation>
    <scope>NUCLEOTIDE SEQUENCE [LARGE SCALE GENOMIC DNA]</scope>
    <source>
        <strain evidence="5">CGMCC 1.12397</strain>
    </source>
</reference>
<dbReference type="OrthoDB" id="31512at2157"/>
<evidence type="ECO:0000259" key="2">
    <source>
        <dbReference type="Pfam" id="PF24346"/>
    </source>
</evidence>
<dbReference type="AlphaFoldDB" id="A0A1H1EFX2"/>
<feature type="domain" description="DUF58" evidence="1">
    <location>
        <begin position="196"/>
        <end position="365"/>
    </location>
</feature>
<sequence>MTTVRRTRRWRGVAAVALLASAVGVFATQPLVLLAGAVGAGFAAYPWLRSPPSVELDVSRSMTPTDPAAGEDVTVTVRVRNVGDSTLTDLRIVDGVPPMLSVSEGTPRHAAVLRPGSTTEFSYAVTAEHGRHQFDPATAVARDITGATEVETSVSTDAAIECAAAVPDVPLREQTTLGSGRVLTADGGSGIEFHKTREYHSGDPMSRIDWKRRAKTGELSTVEFREERPASVLLCLDARPAAYRATDEDEPNAVACSREAISQLLTAVGSGRNSVGLAAVGRELCWHRPGRGTDHLADARQLMASHPAFSTVPPSVDAEWSTSGQFEEIRRRLGEQTQVFLFSPLTDEEVASFALELESSRTAVTVVCPDVTADDTPGSRFAAVERDDRIRRLRSGGVTVVPWSPKEPLGPELLRAKERGL</sequence>
<dbReference type="InterPro" id="IPR013783">
    <property type="entry name" value="Ig-like_fold"/>
</dbReference>
<dbReference type="EMBL" id="FNKQ01000003">
    <property type="protein sequence ID" value="SDQ87544.1"/>
    <property type="molecule type" value="Genomic_DNA"/>
</dbReference>
<dbReference type="PANTHER" id="PTHR33608:SF6">
    <property type="entry name" value="BLL2464 PROTEIN"/>
    <property type="match status" value="1"/>
</dbReference>
<dbReference type="PANTHER" id="PTHR33608">
    <property type="entry name" value="BLL2464 PROTEIN"/>
    <property type="match status" value="1"/>
</dbReference>
<dbReference type="Gene3D" id="2.60.40.10">
    <property type="entry name" value="Immunoglobulins"/>
    <property type="match status" value="1"/>
</dbReference>
<reference evidence="3 6" key="3">
    <citation type="submission" date="2018-07" db="EMBL/GenBank/DDBJ databases">
        <title>Genome sequence of extremly halophilic archaeon Halopelagius longus strain BC12-B1.</title>
        <authorList>
            <person name="Zhang X."/>
        </authorList>
    </citation>
    <scope>NUCLEOTIDE SEQUENCE [LARGE SCALE GENOMIC DNA]</scope>
    <source>
        <strain evidence="3 6">BC12-B1</strain>
    </source>
</reference>
<reference evidence="4" key="1">
    <citation type="submission" date="2016-10" db="EMBL/GenBank/DDBJ databases">
        <authorList>
            <person name="de Groot N.N."/>
        </authorList>
    </citation>
    <scope>NUCLEOTIDE SEQUENCE [LARGE SCALE GENOMIC DNA]</scope>
    <source>
        <strain evidence="4">CGMCC 1.12397</strain>
    </source>
</reference>
<protein>
    <submittedName>
        <fullName evidence="4">Conserved repeat domain-containing protein</fullName>
    </submittedName>
    <submittedName>
        <fullName evidence="3">DUF58 domain-containing protein</fullName>
    </submittedName>
</protein>
<organism evidence="4 5">
    <name type="scientific">Halopelagius longus</name>
    <dbReference type="NCBI Taxonomy" id="1236180"/>
    <lineage>
        <taxon>Archaea</taxon>
        <taxon>Methanobacteriati</taxon>
        <taxon>Methanobacteriota</taxon>
        <taxon>Stenosarchaea group</taxon>
        <taxon>Halobacteria</taxon>
        <taxon>Halobacteriales</taxon>
        <taxon>Haloferacaceae</taxon>
    </lineage>
</organism>
<gene>
    <name evidence="3" type="ORF">DWB78_08365</name>
    <name evidence="4" type="ORF">SAMN05216278_2885</name>
</gene>
<dbReference type="Proteomes" id="UP000199289">
    <property type="component" value="Unassembled WGS sequence"/>
</dbReference>
<proteinExistence type="predicted"/>
<evidence type="ECO:0000313" key="5">
    <source>
        <dbReference type="Proteomes" id="UP000199289"/>
    </source>
</evidence>
<dbReference type="RefSeq" id="WP_092538374.1">
    <property type="nucleotide sequence ID" value="NZ_FNKQ01000003.1"/>
</dbReference>
<accession>A0A1H1EFX2</accession>
<evidence type="ECO:0000313" key="4">
    <source>
        <dbReference type="EMBL" id="SDQ87544.1"/>
    </source>
</evidence>
<dbReference type="Proteomes" id="UP000255421">
    <property type="component" value="Unassembled WGS sequence"/>
</dbReference>
<name>A0A1H1EFX2_9EURY</name>